<evidence type="ECO:0000313" key="3">
    <source>
        <dbReference type="Proteomes" id="UP000797356"/>
    </source>
</evidence>
<dbReference type="InterPro" id="IPR001480">
    <property type="entry name" value="Bulb-type_lectin_dom"/>
</dbReference>
<protein>
    <submittedName>
        <fullName evidence="2">Putative Mannose-specific lectin 1</fullName>
    </submittedName>
</protein>
<feature type="domain" description="Bulb-type lectin" evidence="1">
    <location>
        <begin position="415"/>
        <end position="527"/>
    </location>
</feature>
<dbReference type="OrthoDB" id="1884773at2759"/>
<dbReference type="GO" id="GO:0051707">
    <property type="term" value="P:response to other organism"/>
    <property type="evidence" value="ECO:0007669"/>
    <property type="project" value="UniProtKB-ARBA"/>
</dbReference>
<sequence>MAGNVLHSESGGKLLSGESLTYKQYSLLMQEDCNLVVYDGNESMWKSGTSGKGSNCFLTLESNGELIIHGDTLLNLFSFPIWRSGATSDRGSYVLVLEYDGGLRVYGPAIWSVPSSKSAELSGDGYGWPAVNDSVLWTGDVAPIGTTIVNNVYELALEDNCNLTLSDTSTERVLWYTNTSNNLHDCFVNLEATGELKIKYMGGETLWNSTPPFQYGAYVLVLSSDADLVVHGPSIWTAEKSAVVAVAGSAGESVPSGEKIVMVHQAGSTGVLKSKNEEMESVALLVFPAIFGLLPPYATADYVLFTGEVLMAGQNLTNGQYRLAMQSNCDLILYEGENPIWGANTVGQGDDCYLGLKQNGELVVRRGVHYTLWSSSNKSKKGKYALVLDGNGRLGIYGQRRWTSSNQKEPGLLAGSTVTTEYVLFSGDRLIPPRKLKYKNYELEFMRCNLVLKDDQSARILWQTSTDARSCYARLETDGELTVKHKGQLLWGSNRKGSNGPYIAVLRFDGRLDVFGPLRWTHDGHHDSPSSNASFPSKI</sequence>
<dbReference type="SMART" id="SM00108">
    <property type="entry name" value="B_lectin"/>
    <property type="match status" value="4"/>
</dbReference>
<accession>A0A8K0ISK9</accession>
<dbReference type="PROSITE" id="PS50927">
    <property type="entry name" value="BULB_LECTIN"/>
    <property type="match status" value="4"/>
</dbReference>
<reference evidence="2" key="1">
    <citation type="journal article" date="2017" name="Gigascience">
        <title>The genome draft of coconut (Cocos nucifera).</title>
        <authorList>
            <person name="Xiao Y."/>
            <person name="Xu P."/>
            <person name="Fan H."/>
            <person name="Baudouin L."/>
            <person name="Xia W."/>
            <person name="Bocs S."/>
            <person name="Xu J."/>
            <person name="Li Q."/>
            <person name="Guo A."/>
            <person name="Zhou L."/>
            <person name="Li J."/>
            <person name="Wu Y."/>
            <person name="Ma Z."/>
            <person name="Armero A."/>
            <person name="Issali A.E."/>
            <person name="Liu N."/>
            <person name="Peng M."/>
            <person name="Yang Y."/>
        </authorList>
    </citation>
    <scope>NUCLEOTIDE SEQUENCE</scope>
    <source>
        <tissue evidence="2">Spear leaf of Hainan Tall coconut</tissue>
    </source>
</reference>
<dbReference type="AlphaFoldDB" id="A0A8K0ISK9"/>
<evidence type="ECO:0000313" key="2">
    <source>
        <dbReference type="EMBL" id="KAG1365816.1"/>
    </source>
</evidence>
<keyword evidence="3" id="KW-1185">Reference proteome</keyword>
<feature type="domain" description="Bulb-type lectin" evidence="1">
    <location>
        <begin position="301"/>
        <end position="409"/>
    </location>
</feature>
<dbReference type="InterPro" id="IPR036426">
    <property type="entry name" value="Bulb-type_lectin_dom_sf"/>
</dbReference>
<evidence type="ECO:0000259" key="1">
    <source>
        <dbReference type="PROSITE" id="PS50927"/>
    </source>
</evidence>
<feature type="domain" description="Bulb-type lectin" evidence="1">
    <location>
        <begin position="5"/>
        <end position="118"/>
    </location>
</feature>
<dbReference type="CDD" id="cd00028">
    <property type="entry name" value="B_lectin"/>
    <property type="match status" value="1"/>
</dbReference>
<proteinExistence type="predicted"/>
<reference evidence="2" key="2">
    <citation type="submission" date="2019-07" db="EMBL/GenBank/DDBJ databases">
        <authorList>
            <person name="Yang Y."/>
            <person name="Bocs S."/>
            <person name="Baudouin L."/>
        </authorList>
    </citation>
    <scope>NUCLEOTIDE SEQUENCE</scope>
    <source>
        <tissue evidence="2">Spear leaf of Hainan Tall coconut</tissue>
    </source>
</reference>
<name>A0A8K0ISK9_COCNU</name>
<comment type="caution">
    <text evidence="2">The sequence shown here is derived from an EMBL/GenBank/DDBJ whole genome shotgun (WGS) entry which is preliminary data.</text>
</comment>
<gene>
    <name evidence="2" type="ORF">COCNU_12G008160</name>
</gene>
<dbReference type="EMBL" id="CM017883">
    <property type="protein sequence ID" value="KAG1365816.1"/>
    <property type="molecule type" value="Genomic_DNA"/>
</dbReference>
<dbReference type="SUPFAM" id="SSF51110">
    <property type="entry name" value="alpha-D-mannose-specific plant lectins"/>
    <property type="match status" value="4"/>
</dbReference>
<dbReference type="Proteomes" id="UP000797356">
    <property type="component" value="Chromosome 12"/>
</dbReference>
<dbReference type="Gene3D" id="2.90.10.10">
    <property type="entry name" value="Bulb-type lectin domain"/>
    <property type="match status" value="4"/>
</dbReference>
<feature type="domain" description="Bulb-type lectin" evidence="1">
    <location>
        <begin position="133"/>
        <end position="243"/>
    </location>
</feature>
<organism evidence="2 3">
    <name type="scientific">Cocos nucifera</name>
    <name type="common">Coconut palm</name>
    <dbReference type="NCBI Taxonomy" id="13894"/>
    <lineage>
        <taxon>Eukaryota</taxon>
        <taxon>Viridiplantae</taxon>
        <taxon>Streptophyta</taxon>
        <taxon>Embryophyta</taxon>
        <taxon>Tracheophyta</taxon>
        <taxon>Spermatophyta</taxon>
        <taxon>Magnoliopsida</taxon>
        <taxon>Liliopsida</taxon>
        <taxon>Arecaceae</taxon>
        <taxon>Arecoideae</taxon>
        <taxon>Cocoseae</taxon>
        <taxon>Attaleinae</taxon>
        <taxon>Cocos</taxon>
    </lineage>
</organism>